<feature type="chain" id="PRO_5027604832" description="Interleukin-1 receptor-associated kinase 3" evidence="14">
    <location>
        <begin position="20"/>
        <end position="663"/>
    </location>
</feature>
<dbReference type="InterPro" id="IPR011029">
    <property type="entry name" value="DEATH-like_dom_sf"/>
</dbReference>
<dbReference type="FunFam" id="1.10.510.10:FF:000461">
    <property type="entry name" value="Interleukin 1 receptor associated kinase 3"/>
    <property type="match status" value="1"/>
</dbReference>
<dbReference type="GO" id="GO:0005634">
    <property type="term" value="C:nucleus"/>
    <property type="evidence" value="ECO:0007669"/>
    <property type="project" value="UniProtKB-SubCell"/>
</dbReference>
<evidence type="ECO:0000256" key="1">
    <source>
        <dbReference type="ARBA" id="ARBA00004123"/>
    </source>
</evidence>
<dbReference type="FunFam" id="1.10.533.10:FF:000055">
    <property type="entry name" value="Interleukin-1 receptor-associated kinase 3"/>
    <property type="match status" value="1"/>
</dbReference>
<evidence type="ECO:0000259" key="16">
    <source>
        <dbReference type="PROSITE" id="PS50017"/>
    </source>
</evidence>
<dbReference type="GO" id="GO:0000287">
    <property type="term" value="F:magnesium ion binding"/>
    <property type="evidence" value="ECO:0007669"/>
    <property type="project" value="UniProtKB-ARBA"/>
</dbReference>
<dbReference type="OrthoDB" id="4062651at2759"/>
<evidence type="ECO:0000313" key="18">
    <source>
        <dbReference type="RefSeq" id="XP_027448850.2"/>
    </source>
</evidence>
<dbReference type="GO" id="GO:0001960">
    <property type="term" value="P:negative regulation of cytokine-mediated signaling pathway"/>
    <property type="evidence" value="ECO:0007669"/>
    <property type="project" value="UniProtKB-ARBA"/>
</dbReference>
<keyword evidence="5" id="KW-0597">Phosphoprotein</keyword>
<dbReference type="GO" id="GO:0035556">
    <property type="term" value="P:intracellular signal transduction"/>
    <property type="evidence" value="ECO:0007669"/>
    <property type="project" value="TreeGrafter"/>
</dbReference>
<dbReference type="Gene3D" id="1.10.533.10">
    <property type="entry name" value="Death Domain, Fas"/>
    <property type="match status" value="1"/>
</dbReference>
<dbReference type="GO" id="GO:0032695">
    <property type="term" value="P:negative regulation of interleukin-12 production"/>
    <property type="evidence" value="ECO:0007669"/>
    <property type="project" value="UniProtKB-ARBA"/>
</dbReference>
<feature type="signal peptide" evidence="14">
    <location>
        <begin position="1"/>
        <end position="19"/>
    </location>
</feature>
<dbReference type="PANTHER" id="PTHR24419">
    <property type="entry name" value="INTERLEUKIN-1 RECEPTOR-ASSOCIATED KINASE"/>
    <property type="match status" value="1"/>
</dbReference>
<dbReference type="GO" id="GO:0004674">
    <property type="term" value="F:protein serine/threonine kinase activity"/>
    <property type="evidence" value="ECO:0007669"/>
    <property type="project" value="UniProtKB-ARBA"/>
</dbReference>
<keyword evidence="7" id="KW-0067">ATP-binding</keyword>
<dbReference type="GO" id="GO:0009615">
    <property type="term" value="P:response to virus"/>
    <property type="evidence" value="ECO:0007669"/>
    <property type="project" value="UniProtKB-ARBA"/>
</dbReference>
<sequence length="663" mass="74382">MWGPPLVGLSAALAAVVEAGFPRLCNRTSRARRGPGSASLLRLVSGGRAMAWTAAARSCGARGALTAHTLLFDLPPALLGELCSVLDSCDGELGWRGLAERLSSTWLDVRHIEKYVDQGKSGTRELLWSWAQKNKTIGDLLQILQEMGHHRAIHLIVNYGAVLNPSEQSHQGDGFPNMLPKETANVTVDNVLIPERNEKGILFKSSMSFQNIRDGTKNFHKDFLIGEGEIFEVYRAEIQNRTYAIKLFKQEKKMQCKKQWKRFLSELEVLLLFHHPNILELAAYFTESEKFCLVYPYMRNGSLFDRLQCVGNTAPLSWHIRISVLIGTSKAIQYLHNTEPCSVISGSVSSANILLDDQFHPKLTDFGMAHFRPHLEHQSSTISMTSSSSKHVWYLPEEYIRQGKLSIKTDVYSFGIVIMEVLTGCKVVLDDPKHIQLRDLLMELMEKRGLDSCLSFLDKKVHPCPRNFSAKLFSLAGQCATTRAKLRPSMDEVLTTLESTQARLYFAEDPPTSLKSFRCPSPLFLENVPSIPVEDDENQNNCSPPHDKGLRKDGVTQKVPFECSQSEVTFLGFDRKTGSERNEDACSRPSSSCQESWPPKHSALSQDPSACGTFMDPSAETPGHSYRSRPVETSCSCNFSWNKCEPYKRESISPEDKEESKYC</sequence>
<dbReference type="SUPFAM" id="SSF56112">
    <property type="entry name" value="Protein kinase-like (PK-like)"/>
    <property type="match status" value="1"/>
</dbReference>
<keyword evidence="8" id="KW-0539">Nucleus</keyword>
<keyword evidence="18" id="KW-0808">Transferase</keyword>
<dbReference type="GO" id="GO:0032715">
    <property type="term" value="P:negative regulation of interleukin-6 production"/>
    <property type="evidence" value="ECO:0007669"/>
    <property type="project" value="UniProtKB-ARBA"/>
</dbReference>
<dbReference type="PROSITE" id="PS50017">
    <property type="entry name" value="DEATH_DOMAIN"/>
    <property type="match status" value="1"/>
</dbReference>
<dbReference type="GO" id="GO:0005886">
    <property type="term" value="C:plasma membrane"/>
    <property type="evidence" value="ECO:0007669"/>
    <property type="project" value="TreeGrafter"/>
</dbReference>
<dbReference type="GO" id="GO:0008063">
    <property type="term" value="P:Toll signaling pathway"/>
    <property type="evidence" value="ECO:0007669"/>
    <property type="project" value="TreeGrafter"/>
</dbReference>
<evidence type="ECO:0000256" key="14">
    <source>
        <dbReference type="SAM" id="SignalP"/>
    </source>
</evidence>
<dbReference type="RefSeq" id="XP_027448850.2">
    <property type="nucleotide sequence ID" value="XM_027593049.2"/>
</dbReference>
<dbReference type="GO" id="GO:0002684">
    <property type="term" value="P:positive regulation of immune system process"/>
    <property type="evidence" value="ECO:0007669"/>
    <property type="project" value="UniProtKB-ARBA"/>
</dbReference>
<keyword evidence="18" id="KW-0675">Receptor</keyword>
<dbReference type="InterPro" id="IPR042747">
    <property type="entry name" value="IRAK3_death"/>
</dbReference>
<evidence type="ECO:0000256" key="4">
    <source>
        <dbReference type="ARBA" id="ARBA00022490"/>
    </source>
</evidence>
<comment type="similarity">
    <text evidence="3">Belongs to the protein kinase superfamily. TKL Ser/Thr protein kinase family. Pelle subfamily.</text>
</comment>
<organism evidence="17 18">
    <name type="scientific">Zalophus californianus</name>
    <name type="common">California sealion</name>
    <dbReference type="NCBI Taxonomy" id="9704"/>
    <lineage>
        <taxon>Eukaryota</taxon>
        <taxon>Metazoa</taxon>
        <taxon>Chordata</taxon>
        <taxon>Craniata</taxon>
        <taxon>Vertebrata</taxon>
        <taxon>Euteleostomi</taxon>
        <taxon>Mammalia</taxon>
        <taxon>Eutheria</taxon>
        <taxon>Laurasiatheria</taxon>
        <taxon>Carnivora</taxon>
        <taxon>Caniformia</taxon>
        <taxon>Pinnipedia</taxon>
        <taxon>Otariidae</taxon>
        <taxon>Zalophus</taxon>
    </lineage>
</organism>
<dbReference type="InterPro" id="IPR000488">
    <property type="entry name" value="Death_dom"/>
</dbReference>
<reference evidence="18" key="1">
    <citation type="submission" date="2025-08" db="UniProtKB">
        <authorList>
            <consortium name="RefSeq"/>
        </authorList>
    </citation>
    <scope>IDENTIFICATION</scope>
    <source>
        <tissue evidence="18">Blood</tissue>
    </source>
</reference>
<evidence type="ECO:0000256" key="5">
    <source>
        <dbReference type="ARBA" id="ARBA00022553"/>
    </source>
</evidence>
<dbReference type="InterPro" id="IPR000719">
    <property type="entry name" value="Prot_kinase_dom"/>
</dbReference>
<evidence type="ECO:0000256" key="11">
    <source>
        <dbReference type="ARBA" id="ARBA00077715"/>
    </source>
</evidence>
<keyword evidence="4" id="KW-0963">Cytoplasm</keyword>
<evidence type="ECO:0000256" key="3">
    <source>
        <dbReference type="ARBA" id="ARBA00008718"/>
    </source>
</evidence>
<dbReference type="GO" id="GO:0042177">
    <property type="term" value="P:negative regulation of protein catabolic process"/>
    <property type="evidence" value="ECO:0007669"/>
    <property type="project" value="UniProtKB-ARBA"/>
</dbReference>
<dbReference type="GO" id="GO:0071222">
    <property type="term" value="P:cellular response to lipopolysaccharide"/>
    <property type="evidence" value="ECO:0007669"/>
    <property type="project" value="TreeGrafter"/>
</dbReference>
<evidence type="ECO:0000256" key="13">
    <source>
        <dbReference type="SAM" id="MobiDB-lite"/>
    </source>
</evidence>
<dbReference type="PANTHER" id="PTHR24419:SF7">
    <property type="entry name" value="INTERLEUKIN-1 RECEPTOR-ASSOCIATED KINASE 3"/>
    <property type="match status" value="1"/>
</dbReference>
<evidence type="ECO:0000256" key="7">
    <source>
        <dbReference type="ARBA" id="ARBA00022840"/>
    </source>
</evidence>
<dbReference type="AlphaFoldDB" id="A0A6J2CX79"/>
<feature type="domain" description="Death" evidence="16">
    <location>
        <begin position="95"/>
        <end position="160"/>
    </location>
</feature>
<dbReference type="GO" id="GO:0043244">
    <property type="term" value="P:regulation of protein-containing complex disassembly"/>
    <property type="evidence" value="ECO:0007669"/>
    <property type="project" value="UniProtKB-ARBA"/>
</dbReference>
<accession>A0A6J2CX79</accession>
<keyword evidence="18" id="KW-0418">Kinase</keyword>
<proteinExistence type="inferred from homology"/>
<dbReference type="SUPFAM" id="SSF47986">
    <property type="entry name" value="DEATH domain"/>
    <property type="match status" value="1"/>
</dbReference>
<dbReference type="GO" id="GO:0032720">
    <property type="term" value="P:negative regulation of tumor necrosis factor production"/>
    <property type="evidence" value="ECO:0007669"/>
    <property type="project" value="UniProtKB-ARBA"/>
</dbReference>
<evidence type="ECO:0000313" key="17">
    <source>
        <dbReference type="Proteomes" id="UP000515165"/>
    </source>
</evidence>
<evidence type="ECO:0000256" key="9">
    <source>
        <dbReference type="ARBA" id="ARBA00055022"/>
    </source>
</evidence>
<comment type="function">
    <text evidence="9">Putative inactive protein kinase which regulates signaling downstream of immune receptors including IL1R and Toll-like receptors. Inhibits dissociation of IRAK1 and IRAK4 from the Toll-like receptor signaling complex by either inhibiting the phosphorylation of IRAK1 and IRAK4 or stabilizing the receptor complex. Upon IL33-induced lung inflammation, positively regulates expression of IL6, CSF3, CXCL2 and CCL5 mRNAs in dendritic cells.</text>
</comment>
<evidence type="ECO:0000259" key="15">
    <source>
        <dbReference type="PROSITE" id="PS50011"/>
    </source>
</evidence>
<dbReference type="CTD" id="11213"/>
<dbReference type="GO" id="GO:0005737">
    <property type="term" value="C:cytoplasm"/>
    <property type="evidence" value="ECO:0007669"/>
    <property type="project" value="UniProtKB-SubCell"/>
</dbReference>
<dbReference type="FunFam" id="3.30.200.20:FF:000364">
    <property type="entry name" value="Interleukin 1 receptor associated kinase 3"/>
    <property type="match status" value="1"/>
</dbReference>
<dbReference type="Gene3D" id="3.30.200.20">
    <property type="entry name" value="Phosphorylase Kinase, domain 1"/>
    <property type="match status" value="1"/>
</dbReference>
<feature type="region of interest" description="Disordered" evidence="13">
    <location>
        <begin position="578"/>
        <end position="616"/>
    </location>
</feature>
<evidence type="ECO:0000256" key="12">
    <source>
        <dbReference type="ARBA" id="ARBA00081742"/>
    </source>
</evidence>
<dbReference type="Pfam" id="PF00069">
    <property type="entry name" value="Pkinase"/>
    <property type="match status" value="1"/>
</dbReference>
<gene>
    <name evidence="18" type="primary">IRAK3</name>
</gene>
<dbReference type="CDD" id="cd08796">
    <property type="entry name" value="Death_IRAK-M"/>
    <property type="match status" value="1"/>
</dbReference>
<feature type="region of interest" description="Disordered" evidence="13">
    <location>
        <begin position="534"/>
        <end position="553"/>
    </location>
</feature>
<evidence type="ECO:0000256" key="8">
    <source>
        <dbReference type="ARBA" id="ARBA00023242"/>
    </source>
</evidence>
<evidence type="ECO:0000256" key="2">
    <source>
        <dbReference type="ARBA" id="ARBA00004496"/>
    </source>
</evidence>
<dbReference type="KEGG" id="zca:113921798"/>
<keyword evidence="17" id="KW-1185">Reference proteome</keyword>
<dbReference type="SMART" id="SM00005">
    <property type="entry name" value="DEATH"/>
    <property type="match status" value="1"/>
</dbReference>
<comment type="subcellular location">
    <subcellularLocation>
        <location evidence="2">Cytoplasm</location>
    </subcellularLocation>
    <subcellularLocation>
        <location evidence="1">Nucleus</location>
    </subcellularLocation>
</comment>
<dbReference type="GO" id="GO:0043409">
    <property type="term" value="P:negative regulation of MAPK cascade"/>
    <property type="evidence" value="ECO:0007669"/>
    <property type="project" value="UniProtKB-ARBA"/>
</dbReference>
<dbReference type="GO" id="GO:0045088">
    <property type="term" value="P:regulation of innate immune response"/>
    <property type="evidence" value="ECO:0007669"/>
    <property type="project" value="UniProtKB-ARBA"/>
</dbReference>
<keyword evidence="14" id="KW-0732">Signal</keyword>
<feature type="domain" description="Protein kinase" evidence="15">
    <location>
        <begin position="219"/>
        <end position="506"/>
    </location>
</feature>
<dbReference type="GO" id="GO:0070498">
    <property type="term" value="P:interleukin-1-mediated signaling pathway"/>
    <property type="evidence" value="ECO:0007669"/>
    <property type="project" value="UniProtKB-ARBA"/>
</dbReference>
<dbReference type="Pfam" id="PF00531">
    <property type="entry name" value="Death"/>
    <property type="match status" value="1"/>
</dbReference>
<dbReference type="GeneID" id="113921798"/>
<name>A0A6J2CX79_ZALCA</name>
<dbReference type="Gene3D" id="1.10.510.10">
    <property type="entry name" value="Transferase(Phosphotransferase) domain 1"/>
    <property type="match status" value="1"/>
</dbReference>
<dbReference type="InterPro" id="IPR011009">
    <property type="entry name" value="Kinase-like_dom_sf"/>
</dbReference>
<dbReference type="GO" id="GO:0005524">
    <property type="term" value="F:ATP binding"/>
    <property type="evidence" value="ECO:0007669"/>
    <property type="project" value="UniProtKB-KW"/>
</dbReference>
<protein>
    <recommendedName>
        <fullName evidence="10">Interleukin-1 receptor-associated kinase 3</fullName>
    </recommendedName>
    <alternativeName>
        <fullName evidence="11">IL-1 receptor-associated kinase M</fullName>
    </alternativeName>
    <alternativeName>
        <fullName evidence="12">Inactive IL-1 receptor-associated kinase 3</fullName>
    </alternativeName>
</protein>
<dbReference type="PROSITE" id="PS50011">
    <property type="entry name" value="PROTEIN_KINASE_DOM"/>
    <property type="match status" value="1"/>
</dbReference>
<evidence type="ECO:0000256" key="10">
    <source>
        <dbReference type="ARBA" id="ARBA00073103"/>
    </source>
</evidence>
<evidence type="ECO:0000256" key="6">
    <source>
        <dbReference type="ARBA" id="ARBA00022741"/>
    </source>
</evidence>
<dbReference type="Proteomes" id="UP000515165">
    <property type="component" value="Chromosome 9"/>
</dbReference>
<keyword evidence="6" id="KW-0547">Nucleotide-binding</keyword>